<evidence type="ECO:0000256" key="4">
    <source>
        <dbReference type="ARBA" id="ARBA00022777"/>
    </source>
</evidence>
<evidence type="ECO:0000259" key="8">
    <source>
        <dbReference type="Pfam" id="PF00370"/>
    </source>
</evidence>
<sequence length="463" mass="51242">MGTYLAIDLGGGSGRVMAGSIYQGVLTLEEVYRFPNRQVHMGNHVYWDFLFLFEEMKNGLRQAVLKGYSIKSIGIDTWGVDFGLIDKDGNLLGNPVCYRDVRTDGLPEELFDASALSEHYAEAGIQVMAINTLFQLYSMKKSGDVQLKVADRLLFIPDLLSYYLTGVANNEYSIASTSELLNARTCDWNYNLIDKLDLPRHLFGEIVMPGTIRGELKPGIREELGLSEEVDVIAVGSHDTASAIFAVPATDSKHKAFLSSGTWSLLGVEVQQPILSEKARRAGFTNEGGVGGKICFLQNITGLWMLQRLIAQWKERGEETDYEFLVTAAEQTDITSVIDVDDKVFQNPADMENAIATYCCKHGCQIPVSQGEYVRCVLQSLAQRYKRSIEQMNNLLPTPVEQLHIVGGGCRNRLLNRLTSETLGIPVYAGPAEATAIGNILVQALAKGEIKDRSEIKEIIQKE</sequence>
<reference key="1">
    <citation type="submission" date="2010-11" db="EMBL/GenBank/DDBJ databases">
        <title>The complete genome of Bacteroides helcogenes P 36-108.</title>
        <authorList>
            <consortium name="US DOE Joint Genome Institute (JGI-PGF)"/>
            <person name="Lucas S."/>
            <person name="Copeland A."/>
            <person name="Lapidus A."/>
            <person name="Bruce D."/>
            <person name="Goodwin L."/>
            <person name="Pitluck S."/>
            <person name="Kyrpides N."/>
            <person name="Mavromatis K."/>
            <person name="Ivanova N."/>
            <person name="Zeytun A."/>
            <person name="Brettin T."/>
            <person name="Detter J.C."/>
            <person name="Tapia R."/>
            <person name="Han C."/>
            <person name="Land M."/>
            <person name="Hauser L."/>
            <person name="Markowitz V."/>
            <person name="Cheng J.-F."/>
            <person name="Hugenholtz P."/>
            <person name="Woyke T."/>
            <person name="Wu D."/>
            <person name="Gronow S."/>
            <person name="Wellnitz S."/>
            <person name="Brambilla E."/>
            <person name="Klenk H.-P."/>
            <person name="Eisen J.A."/>
        </authorList>
    </citation>
    <scope>NUCLEOTIDE SEQUENCE</scope>
    <source>
        <strain>P 36-108</strain>
    </source>
</reference>
<dbReference type="EMBL" id="CP002352">
    <property type="protein sequence ID" value="ADV44926.1"/>
    <property type="molecule type" value="Genomic_DNA"/>
</dbReference>
<accession>E6SPU7</accession>
<dbReference type="PANTHER" id="PTHR10196">
    <property type="entry name" value="SUGAR KINASE"/>
    <property type="match status" value="1"/>
</dbReference>
<feature type="domain" description="Carbohydrate kinase FGGY C-terminal" evidence="9">
    <location>
        <begin position="257"/>
        <end position="446"/>
    </location>
</feature>
<feature type="domain" description="Carbohydrate kinase FGGY N-terminal" evidence="8">
    <location>
        <begin position="4"/>
        <end position="245"/>
    </location>
</feature>
<dbReference type="GO" id="GO:0006071">
    <property type="term" value="P:glycerol metabolic process"/>
    <property type="evidence" value="ECO:0007669"/>
    <property type="project" value="TreeGrafter"/>
</dbReference>
<protein>
    <submittedName>
        <fullName evidence="10">Carbohydrate kinase, FGGY</fullName>
    </submittedName>
</protein>
<dbReference type="InterPro" id="IPR013449">
    <property type="entry name" value="Rhamnulokinase"/>
</dbReference>
<name>E6SPU7_BACT6</name>
<dbReference type="eggNOG" id="COG1070">
    <property type="taxonomic scope" value="Bacteria"/>
</dbReference>
<keyword evidence="3" id="KW-0547">Nucleotide-binding</keyword>
<dbReference type="SUPFAM" id="SSF53067">
    <property type="entry name" value="Actin-like ATPase domain"/>
    <property type="match status" value="2"/>
</dbReference>
<dbReference type="GO" id="GO:0005829">
    <property type="term" value="C:cytosol"/>
    <property type="evidence" value="ECO:0007669"/>
    <property type="project" value="TreeGrafter"/>
</dbReference>
<dbReference type="HOGENOM" id="CLU_039395_0_1_10"/>
<evidence type="ECO:0000256" key="5">
    <source>
        <dbReference type="ARBA" id="ARBA00022840"/>
    </source>
</evidence>
<comment type="similarity">
    <text evidence="1">Belongs to the FGGY kinase family.</text>
</comment>
<keyword evidence="6" id="KW-1015">Disulfide bond</keyword>
<dbReference type="Pfam" id="PF02782">
    <property type="entry name" value="FGGY_C"/>
    <property type="match status" value="1"/>
</dbReference>
<evidence type="ECO:0000256" key="7">
    <source>
        <dbReference type="ARBA" id="ARBA00023308"/>
    </source>
</evidence>
<dbReference type="GO" id="GO:0004370">
    <property type="term" value="F:glycerol kinase activity"/>
    <property type="evidence" value="ECO:0007669"/>
    <property type="project" value="TreeGrafter"/>
</dbReference>
<dbReference type="InterPro" id="IPR000577">
    <property type="entry name" value="Carb_kinase_FGGY"/>
</dbReference>
<dbReference type="Gene3D" id="3.30.420.40">
    <property type="match status" value="2"/>
</dbReference>
<evidence type="ECO:0000313" key="10">
    <source>
        <dbReference type="EMBL" id="ADV44926.1"/>
    </source>
</evidence>
<dbReference type="GO" id="GO:0019301">
    <property type="term" value="P:rhamnose catabolic process"/>
    <property type="evidence" value="ECO:0007669"/>
    <property type="project" value="InterPro"/>
</dbReference>
<evidence type="ECO:0000313" key="11">
    <source>
        <dbReference type="Proteomes" id="UP000008630"/>
    </source>
</evidence>
<evidence type="ECO:0000259" key="9">
    <source>
        <dbReference type="Pfam" id="PF02782"/>
    </source>
</evidence>
<dbReference type="PANTHER" id="PTHR10196:SF93">
    <property type="entry name" value="L-RHAMNULOKINASE"/>
    <property type="match status" value="1"/>
</dbReference>
<evidence type="ECO:0000256" key="6">
    <source>
        <dbReference type="ARBA" id="ARBA00023157"/>
    </source>
</evidence>
<dbReference type="KEGG" id="bhl:Bache_2992"/>
<dbReference type="STRING" id="693979.Bache_2992"/>
<dbReference type="InterPro" id="IPR018485">
    <property type="entry name" value="FGGY_C"/>
</dbReference>
<dbReference type="CDD" id="cd07771">
    <property type="entry name" value="ASKHA_NBD_FGGY_RhaB-like"/>
    <property type="match status" value="1"/>
</dbReference>
<dbReference type="InterPro" id="IPR043129">
    <property type="entry name" value="ATPase_NBD"/>
</dbReference>
<keyword evidence="5" id="KW-0067">ATP-binding</keyword>
<dbReference type="PIRSF" id="PIRSF000538">
    <property type="entry name" value="GlpK"/>
    <property type="match status" value="1"/>
</dbReference>
<keyword evidence="2" id="KW-0808">Transferase</keyword>
<reference evidence="10 11" key="2">
    <citation type="journal article" date="2011" name="Stand. Genomic Sci.">
        <title>Complete genome sequence of Bacteroides helcogenes type strain (P 36-108).</title>
        <authorList>
            <person name="Pati A."/>
            <person name="Gronow S."/>
            <person name="Zeytun A."/>
            <person name="Lapidus A."/>
            <person name="Nolan M."/>
            <person name="Hammon N."/>
            <person name="Deshpande S."/>
            <person name="Cheng J.F."/>
            <person name="Tapia R."/>
            <person name="Han C."/>
            <person name="Goodwin L."/>
            <person name="Pitluck S."/>
            <person name="Liolios K."/>
            <person name="Pagani I."/>
            <person name="Ivanova N."/>
            <person name="Mavromatis K."/>
            <person name="Chen A."/>
            <person name="Palaniappan K."/>
            <person name="Land M."/>
            <person name="Hauser L."/>
            <person name="Chang Y.J."/>
            <person name="Jeffries C.D."/>
            <person name="Detter J.C."/>
            <person name="Brambilla E."/>
            <person name="Rohde M."/>
            <person name="Goker M."/>
            <person name="Woyke T."/>
            <person name="Bristow J."/>
            <person name="Eisen J.A."/>
            <person name="Markowitz V."/>
            <person name="Hugenholtz P."/>
            <person name="Kyrpides N.C."/>
            <person name="Klenk H.P."/>
            <person name="Lucas S."/>
        </authorList>
    </citation>
    <scope>NUCLEOTIDE SEQUENCE [LARGE SCALE GENOMIC DNA]</scope>
    <source>
        <strain evidence="11">ATCC 35417 / DSM 20613 / JCM 6297 / CCUG 15421 / P 36-108</strain>
    </source>
</reference>
<dbReference type="InterPro" id="IPR018484">
    <property type="entry name" value="FGGY_N"/>
</dbReference>
<keyword evidence="11" id="KW-1185">Reference proteome</keyword>
<proteinExistence type="inferred from homology"/>
<dbReference type="RefSeq" id="WP_013548513.1">
    <property type="nucleotide sequence ID" value="NC_014933.1"/>
</dbReference>
<dbReference type="PATRIC" id="fig|693979.3.peg.3134"/>
<evidence type="ECO:0000256" key="2">
    <source>
        <dbReference type="ARBA" id="ARBA00022679"/>
    </source>
</evidence>
<keyword evidence="4 10" id="KW-0418">Kinase</keyword>
<dbReference type="Pfam" id="PF00370">
    <property type="entry name" value="FGGY_N"/>
    <property type="match status" value="1"/>
</dbReference>
<dbReference type="GO" id="GO:0005524">
    <property type="term" value="F:ATP binding"/>
    <property type="evidence" value="ECO:0007669"/>
    <property type="project" value="UniProtKB-KW"/>
</dbReference>
<dbReference type="AlphaFoldDB" id="E6SPU7"/>
<gene>
    <name evidence="10" type="ordered locus">Bache_2992</name>
</gene>
<evidence type="ECO:0000256" key="3">
    <source>
        <dbReference type="ARBA" id="ARBA00022741"/>
    </source>
</evidence>
<evidence type="ECO:0000256" key="1">
    <source>
        <dbReference type="ARBA" id="ARBA00009156"/>
    </source>
</evidence>
<keyword evidence="7" id="KW-0684">Rhamnose metabolism</keyword>
<dbReference type="GO" id="GO:0008993">
    <property type="term" value="F:rhamnulokinase activity"/>
    <property type="evidence" value="ECO:0007669"/>
    <property type="project" value="InterPro"/>
</dbReference>
<dbReference type="Proteomes" id="UP000008630">
    <property type="component" value="Chromosome"/>
</dbReference>
<organism evidence="10 11">
    <name type="scientific">Bacteroides helcogenes (strain ATCC 35417 / DSM 20613 / JCM 6297 / CCUG 15421 / P 36-108)</name>
    <dbReference type="NCBI Taxonomy" id="693979"/>
    <lineage>
        <taxon>Bacteria</taxon>
        <taxon>Pseudomonadati</taxon>
        <taxon>Bacteroidota</taxon>
        <taxon>Bacteroidia</taxon>
        <taxon>Bacteroidales</taxon>
        <taxon>Bacteroidaceae</taxon>
        <taxon>Bacteroides</taxon>
    </lineage>
</organism>